<name>A0AAD8DGH0_ACIOX</name>
<dbReference type="EMBL" id="JAGXEW010000008">
    <property type="protein sequence ID" value="KAK1168911.1"/>
    <property type="molecule type" value="Genomic_DNA"/>
</dbReference>
<reference evidence="1" key="1">
    <citation type="submission" date="2022-02" db="EMBL/GenBank/DDBJ databases">
        <title>Atlantic sturgeon de novo genome assembly.</title>
        <authorList>
            <person name="Stock M."/>
            <person name="Klopp C."/>
            <person name="Guiguen Y."/>
            <person name="Cabau C."/>
            <person name="Parinello H."/>
            <person name="Santidrian Yebra-Pimentel E."/>
            <person name="Kuhl H."/>
            <person name="Dirks R.P."/>
            <person name="Guessner J."/>
            <person name="Wuertz S."/>
            <person name="Du K."/>
            <person name="Schartl M."/>
        </authorList>
    </citation>
    <scope>NUCLEOTIDE SEQUENCE</scope>
    <source>
        <strain evidence="1">STURGEONOMICS-FGT-2020</strain>
        <tissue evidence="1">Whole blood</tissue>
    </source>
</reference>
<accession>A0AAD8DGH0</accession>
<dbReference type="AlphaFoldDB" id="A0AAD8DGH0"/>
<comment type="caution">
    <text evidence="1">The sequence shown here is derived from an EMBL/GenBank/DDBJ whole genome shotgun (WGS) entry which is preliminary data.</text>
</comment>
<gene>
    <name evidence="1" type="ORF">AOXY_G9804</name>
</gene>
<proteinExistence type="predicted"/>
<keyword evidence="2" id="KW-1185">Reference proteome</keyword>
<evidence type="ECO:0000313" key="2">
    <source>
        <dbReference type="Proteomes" id="UP001230051"/>
    </source>
</evidence>
<protein>
    <submittedName>
        <fullName evidence="1">Uncharacterized protein</fullName>
    </submittedName>
</protein>
<evidence type="ECO:0000313" key="1">
    <source>
        <dbReference type="EMBL" id="KAK1168911.1"/>
    </source>
</evidence>
<sequence>MSAKRHSEKEKLLVNAVRRENLQLDRTIRYLNLQCKKELANMTMAQLELRKSLERLTSRQESQESVSSRAPGKKAMTFLHSFAGRGPDRSQHEHYCPNHILCSKCNLRMRLADTITRQFTPSLWTMYSNVSVVSFDKPLPYSMQTHRPEAYRIPSFVVHRHLSATENSLRYLPFIS</sequence>
<organism evidence="1 2">
    <name type="scientific">Acipenser oxyrinchus oxyrinchus</name>
    <dbReference type="NCBI Taxonomy" id="40147"/>
    <lineage>
        <taxon>Eukaryota</taxon>
        <taxon>Metazoa</taxon>
        <taxon>Chordata</taxon>
        <taxon>Craniata</taxon>
        <taxon>Vertebrata</taxon>
        <taxon>Euteleostomi</taxon>
        <taxon>Actinopterygii</taxon>
        <taxon>Chondrostei</taxon>
        <taxon>Acipenseriformes</taxon>
        <taxon>Acipenseridae</taxon>
        <taxon>Acipenser</taxon>
    </lineage>
</organism>
<dbReference type="Proteomes" id="UP001230051">
    <property type="component" value="Unassembled WGS sequence"/>
</dbReference>